<accession>A0A6A5TVP9</accession>
<dbReference type="Proteomes" id="UP000800035">
    <property type="component" value="Unassembled WGS sequence"/>
</dbReference>
<gene>
    <name evidence="2" type="ORF">CC80DRAFT_79649</name>
</gene>
<evidence type="ECO:0000313" key="2">
    <source>
        <dbReference type="EMBL" id="KAF1955819.1"/>
    </source>
</evidence>
<organism evidence="2 3">
    <name type="scientific">Byssothecium circinans</name>
    <dbReference type="NCBI Taxonomy" id="147558"/>
    <lineage>
        <taxon>Eukaryota</taxon>
        <taxon>Fungi</taxon>
        <taxon>Dikarya</taxon>
        <taxon>Ascomycota</taxon>
        <taxon>Pezizomycotina</taxon>
        <taxon>Dothideomycetes</taxon>
        <taxon>Pleosporomycetidae</taxon>
        <taxon>Pleosporales</taxon>
        <taxon>Massarineae</taxon>
        <taxon>Massarinaceae</taxon>
        <taxon>Byssothecium</taxon>
    </lineage>
</organism>
<sequence length="91" mass="9771">MKHAFVNLQPIMCIVLTQTMASSSSLSHSPLSCFPSTSAVITFIIAYGMGTISRGFNNPPAWARRRPANHAASSIVSVSVRKAQLSKNILP</sequence>
<proteinExistence type="predicted"/>
<evidence type="ECO:0000256" key="1">
    <source>
        <dbReference type="SAM" id="Phobius"/>
    </source>
</evidence>
<keyword evidence="1" id="KW-0472">Membrane</keyword>
<evidence type="ECO:0000313" key="3">
    <source>
        <dbReference type="Proteomes" id="UP000800035"/>
    </source>
</evidence>
<keyword evidence="3" id="KW-1185">Reference proteome</keyword>
<keyword evidence="1" id="KW-1133">Transmembrane helix</keyword>
<reference evidence="2" key="1">
    <citation type="journal article" date="2020" name="Stud. Mycol.">
        <title>101 Dothideomycetes genomes: a test case for predicting lifestyles and emergence of pathogens.</title>
        <authorList>
            <person name="Haridas S."/>
            <person name="Albert R."/>
            <person name="Binder M."/>
            <person name="Bloem J."/>
            <person name="Labutti K."/>
            <person name="Salamov A."/>
            <person name="Andreopoulos B."/>
            <person name="Baker S."/>
            <person name="Barry K."/>
            <person name="Bills G."/>
            <person name="Bluhm B."/>
            <person name="Cannon C."/>
            <person name="Castanera R."/>
            <person name="Culley D."/>
            <person name="Daum C."/>
            <person name="Ezra D."/>
            <person name="Gonzalez J."/>
            <person name="Henrissat B."/>
            <person name="Kuo A."/>
            <person name="Liang C."/>
            <person name="Lipzen A."/>
            <person name="Lutzoni F."/>
            <person name="Magnuson J."/>
            <person name="Mondo S."/>
            <person name="Nolan M."/>
            <person name="Ohm R."/>
            <person name="Pangilinan J."/>
            <person name="Park H.-J."/>
            <person name="Ramirez L."/>
            <person name="Alfaro M."/>
            <person name="Sun H."/>
            <person name="Tritt A."/>
            <person name="Yoshinaga Y."/>
            <person name="Zwiers L.-H."/>
            <person name="Turgeon B."/>
            <person name="Goodwin S."/>
            <person name="Spatafora J."/>
            <person name="Crous P."/>
            <person name="Grigoriev I."/>
        </authorList>
    </citation>
    <scope>NUCLEOTIDE SEQUENCE</scope>
    <source>
        <strain evidence="2">CBS 675.92</strain>
    </source>
</reference>
<protein>
    <submittedName>
        <fullName evidence="2">Uncharacterized protein</fullName>
    </submittedName>
</protein>
<dbReference type="AlphaFoldDB" id="A0A6A5TVP9"/>
<dbReference type="EMBL" id="ML976993">
    <property type="protein sequence ID" value="KAF1955819.1"/>
    <property type="molecule type" value="Genomic_DNA"/>
</dbReference>
<feature type="transmembrane region" description="Helical" evidence="1">
    <location>
        <begin position="37"/>
        <end position="56"/>
    </location>
</feature>
<keyword evidence="1" id="KW-0812">Transmembrane</keyword>
<name>A0A6A5TVP9_9PLEO</name>